<proteinExistence type="predicted"/>
<reference evidence="7 8" key="1">
    <citation type="submission" date="2019-09" db="EMBL/GenBank/DDBJ databases">
        <title>Goodfellowia gen. nov., a new genus of the Pseudonocardineae related to Actinoalloteichus, containing Goodfellowia coeruleoviolacea gen. nov., comb. nov. gen. nov., comb. nov.</title>
        <authorList>
            <person name="Labeda D."/>
        </authorList>
    </citation>
    <scope>NUCLEOTIDE SEQUENCE [LARGE SCALE GENOMIC DNA]</scope>
    <source>
        <strain evidence="7 8">AN110305</strain>
    </source>
</reference>
<protein>
    <submittedName>
        <fullName evidence="7">APC family permease</fullName>
    </submittedName>
</protein>
<keyword evidence="3 5" id="KW-1133">Transmembrane helix</keyword>
<dbReference type="Pfam" id="PF00324">
    <property type="entry name" value="AA_permease"/>
    <property type="match status" value="1"/>
</dbReference>
<feature type="transmembrane region" description="Helical" evidence="5">
    <location>
        <begin position="441"/>
        <end position="463"/>
    </location>
</feature>
<name>A0A5B2XVC8_9PSEU</name>
<feature type="domain" description="Amino acid permease/ SLC12A" evidence="6">
    <location>
        <begin position="36"/>
        <end position="398"/>
    </location>
</feature>
<evidence type="ECO:0000256" key="3">
    <source>
        <dbReference type="ARBA" id="ARBA00022989"/>
    </source>
</evidence>
<feature type="transmembrane region" description="Helical" evidence="5">
    <location>
        <begin position="377"/>
        <end position="400"/>
    </location>
</feature>
<dbReference type="InterPro" id="IPR004841">
    <property type="entry name" value="AA-permease/SLC12A_dom"/>
</dbReference>
<accession>A0A5B2XVC8</accession>
<feature type="transmembrane region" description="Helical" evidence="5">
    <location>
        <begin position="346"/>
        <end position="365"/>
    </location>
</feature>
<evidence type="ECO:0000259" key="6">
    <source>
        <dbReference type="Pfam" id="PF00324"/>
    </source>
</evidence>
<feature type="transmembrane region" description="Helical" evidence="5">
    <location>
        <begin position="99"/>
        <end position="132"/>
    </location>
</feature>
<keyword evidence="2 5" id="KW-0812">Transmembrane</keyword>
<reference evidence="7 8" key="2">
    <citation type="submission" date="2019-09" db="EMBL/GenBank/DDBJ databases">
        <authorList>
            <person name="Jin C."/>
        </authorList>
    </citation>
    <scope>NUCLEOTIDE SEQUENCE [LARGE SCALE GENOMIC DNA]</scope>
    <source>
        <strain evidence="7 8">AN110305</strain>
    </source>
</reference>
<dbReference type="EMBL" id="VUOB01000001">
    <property type="protein sequence ID" value="KAA2267105.1"/>
    <property type="molecule type" value="Genomic_DNA"/>
</dbReference>
<feature type="transmembrane region" description="Helical" evidence="5">
    <location>
        <begin position="170"/>
        <end position="190"/>
    </location>
</feature>
<evidence type="ECO:0000256" key="1">
    <source>
        <dbReference type="ARBA" id="ARBA00004141"/>
    </source>
</evidence>
<dbReference type="Proteomes" id="UP000323454">
    <property type="component" value="Unassembled WGS sequence"/>
</dbReference>
<keyword evidence="4 5" id="KW-0472">Membrane</keyword>
<feature type="transmembrane region" description="Helical" evidence="5">
    <location>
        <begin position="248"/>
        <end position="270"/>
    </location>
</feature>
<dbReference type="AlphaFoldDB" id="A0A5B2XVC8"/>
<feature type="transmembrane region" description="Helical" evidence="5">
    <location>
        <begin position="144"/>
        <end position="163"/>
    </location>
</feature>
<dbReference type="PIRSF" id="PIRSF006060">
    <property type="entry name" value="AA_transporter"/>
    <property type="match status" value="1"/>
</dbReference>
<evidence type="ECO:0000256" key="4">
    <source>
        <dbReference type="ARBA" id="ARBA00023136"/>
    </source>
</evidence>
<feature type="transmembrane region" description="Helical" evidence="5">
    <location>
        <begin position="210"/>
        <end position="227"/>
    </location>
</feature>
<feature type="transmembrane region" description="Helical" evidence="5">
    <location>
        <begin position="45"/>
        <end position="78"/>
    </location>
</feature>
<feature type="transmembrane region" description="Helical" evidence="5">
    <location>
        <begin position="412"/>
        <end position="429"/>
    </location>
</feature>
<evidence type="ECO:0000313" key="8">
    <source>
        <dbReference type="Proteomes" id="UP000323454"/>
    </source>
</evidence>
<dbReference type="PANTHER" id="PTHR42770">
    <property type="entry name" value="AMINO ACID TRANSPORTER-RELATED"/>
    <property type="match status" value="1"/>
</dbReference>
<evidence type="ECO:0000313" key="7">
    <source>
        <dbReference type="EMBL" id="KAA2267105.1"/>
    </source>
</evidence>
<dbReference type="InterPro" id="IPR050367">
    <property type="entry name" value="APC_superfamily"/>
</dbReference>
<keyword evidence="8" id="KW-1185">Reference proteome</keyword>
<dbReference type="PANTHER" id="PTHR42770:SF16">
    <property type="entry name" value="AMINO ACID PERMEASE"/>
    <property type="match status" value="1"/>
</dbReference>
<comment type="caution">
    <text evidence="7">The sequence shown here is derived from an EMBL/GenBank/DDBJ whole genome shotgun (WGS) entry which is preliminary data.</text>
</comment>
<dbReference type="RefSeq" id="WP_149847414.1">
    <property type="nucleotide sequence ID" value="NZ_VUOB01000001.1"/>
</dbReference>
<sequence>MTTDPTRQATSEPSHRPVYRLRRGELGVLDIATSTMANIGPAFSFYFSFAGIVAVSGIASPLTVLVAAVAIFLLGNTLSVFSVRMPSTGSFVSFIGRSLGAIPGVASAVTLIVGYVIALAGVIAATGAITALLLKDFLHLTVSWQLLSAVFVVFAFVVMVTGVKASTRVAGAFFLVEMVVLAIVSVTLLITHAGSINLRPFDPANFPGGLKGLGLGFPLGVFLFVGWENSATLAEETADPRRSIPRAIFASVALMAVTYLVISYTSIVGFDDSTSAIAKADIPFVDLAKSVGGALGVLAIAAGFTSTVSVLIAAANSQTRLLFNAGRERLLPAALGRVTRRSQTPLVAYLVFFVVALAITFGYGWRKEPLVAFGDLATLGTIMIIVVYLVANLGLPVYILRHDRDRLSVVRHLLLPLLGAAALVYPLYSLLQPGQEAPFKYFPLITLAVLVLAAGYATVLRLADPGVGDRLGSIIADH</sequence>
<organism evidence="7 8">
    <name type="scientific">Solihabitans fulvus</name>
    <dbReference type="NCBI Taxonomy" id="1892852"/>
    <lineage>
        <taxon>Bacteria</taxon>
        <taxon>Bacillati</taxon>
        <taxon>Actinomycetota</taxon>
        <taxon>Actinomycetes</taxon>
        <taxon>Pseudonocardiales</taxon>
        <taxon>Pseudonocardiaceae</taxon>
        <taxon>Solihabitans</taxon>
    </lineage>
</organism>
<dbReference type="OrthoDB" id="4568421at2"/>
<comment type="subcellular location">
    <subcellularLocation>
        <location evidence="1">Membrane</location>
        <topology evidence="1">Multi-pass membrane protein</topology>
    </subcellularLocation>
</comment>
<dbReference type="Gene3D" id="1.20.1740.10">
    <property type="entry name" value="Amino acid/polyamine transporter I"/>
    <property type="match status" value="1"/>
</dbReference>
<gene>
    <name evidence="7" type="ORF">F0L68_00810</name>
</gene>
<dbReference type="GO" id="GO:0016020">
    <property type="term" value="C:membrane"/>
    <property type="evidence" value="ECO:0007669"/>
    <property type="project" value="UniProtKB-SubCell"/>
</dbReference>
<dbReference type="GO" id="GO:0055085">
    <property type="term" value="P:transmembrane transport"/>
    <property type="evidence" value="ECO:0007669"/>
    <property type="project" value="InterPro"/>
</dbReference>
<evidence type="ECO:0000256" key="2">
    <source>
        <dbReference type="ARBA" id="ARBA00022692"/>
    </source>
</evidence>
<feature type="transmembrane region" description="Helical" evidence="5">
    <location>
        <begin position="290"/>
        <end position="314"/>
    </location>
</feature>
<evidence type="ECO:0000256" key="5">
    <source>
        <dbReference type="SAM" id="Phobius"/>
    </source>
</evidence>